<feature type="domain" description="Nuclease associated modular" evidence="1">
    <location>
        <begin position="105"/>
        <end position="121"/>
    </location>
</feature>
<name>A0A0F9UFR1_9ZZZZ</name>
<comment type="caution">
    <text evidence="3">The sequence shown here is derived from an EMBL/GenBank/DDBJ whole genome shotgun (WGS) entry which is preliminary data.</text>
</comment>
<dbReference type="SUPFAM" id="SSF64496">
    <property type="entry name" value="DNA-binding domain of intron-encoded endonucleases"/>
    <property type="match status" value="1"/>
</dbReference>
<dbReference type="InterPro" id="IPR003611">
    <property type="entry name" value="NUMOD3"/>
</dbReference>
<dbReference type="GO" id="GO:0003677">
    <property type="term" value="F:DNA binding"/>
    <property type="evidence" value="ECO:0007669"/>
    <property type="project" value="InterPro"/>
</dbReference>
<dbReference type="EMBL" id="LAZR01001020">
    <property type="protein sequence ID" value="KKN52433.1"/>
    <property type="molecule type" value="Genomic_DNA"/>
</dbReference>
<reference evidence="3" key="1">
    <citation type="journal article" date="2015" name="Nature">
        <title>Complex archaea that bridge the gap between prokaryotes and eukaryotes.</title>
        <authorList>
            <person name="Spang A."/>
            <person name="Saw J.H."/>
            <person name="Jorgensen S.L."/>
            <person name="Zaremba-Niedzwiedzka K."/>
            <person name="Martijn J."/>
            <person name="Lind A.E."/>
            <person name="van Eijk R."/>
            <person name="Schleper C."/>
            <person name="Guy L."/>
            <person name="Ettema T.J."/>
        </authorList>
    </citation>
    <scope>NUCLEOTIDE SEQUENCE</scope>
</reference>
<evidence type="ECO:0000313" key="3">
    <source>
        <dbReference type="EMBL" id="KKN52433.1"/>
    </source>
</evidence>
<dbReference type="SMART" id="SM00496">
    <property type="entry name" value="IENR2"/>
    <property type="match status" value="2"/>
</dbReference>
<accession>A0A0F9UFR1</accession>
<feature type="domain" description="HNH nuclease" evidence="2">
    <location>
        <begin position="145"/>
        <end position="196"/>
    </location>
</feature>
<dbReference type="Pfam" id="PF07460">
    <property type="entry name" value="NUMOD3"/>
    <property type="match status" value="1"/>
</dbReference>
<evidence type="ECO:0000259" key="2">
    <source>
        <dbReference type="SMART" id="SM00507"/>
    </source>
</evidence>
<dbReference type="CDD" id="cd00085">
    <property type="entry name" value="HNHc"/>
    <property type="match status" value="1"/>
</dbReference>
<organism evidence="3">
    <name type="scientific">marine sediment metagenome</name>
    <dbReference type="NCBI Taxonomy" id="412755"/>
    <lineage>
        <taxon>unclassified sequences</taxon>
        <taxon>metagenomes</taxon>
        <taxon>ecological metagenomes</taxon>
    </lineage>
</organism>
<evidence type="ECO:0008006" key="4">
    <source>
        <dbReference type="Google" id="ProtNLM"/>
    </source>
</evidence>
<proteinExistence type="predicted"/>
<protein>
    <recommendedName>
        <fullName evidence="4">HNH nuclease domain-containing protein</fullName>
    </recommendedName>
</protein>
<dbReference type="InterPro" id="IPR003615">
    <property type="entry name" value="HNH_nuc"/>
</dbReference>
<feature type="domain" description="Nuclease associated modular" evidence="1">
    <location>
        <begin position="88"/>
        <end position="104"/>
    </location>
</feature>
<evidence type="ECO:0000259" key="1">
    <source>
        <dbReference type="SMART" id="SM00496"/>
    </source>
</evidence>
<dbReference type="AlphaFoldDB" id="A0A0F9UFR1"/>
<gene>
    <name evidence="3" type="ORF">LCGC14_0612870</name>
</gene>
<dbReference type="SMART" id="SM00507">
    <property type="entry name" value="HNHc"/>
    <property type="match status" value="1"/>
</dbReference>
<sequence>MSLTRDQKYYQKNKEKIKARSVARYERTREKAQEAMRKYYHRTQPLKPVVLCGCGCGEKAMPGRKYIKGHFNRGRKFSDEFCRNVSKAKRNMTEETKRKMSKSAKGKVLSFETRRKISEAFTGHKHPAWRGGISHHPYGCDWTKELKQLIKDRDNHNCQNPGCWGTSRELDVHHIDYGKKNCRLDNLITLCVSCNARANHNRRMWQEFYQGIVDDILTKWRAA</sequence>